<organism evidence="9 10">
    <name type="scientific">Orenia metallireducens</name>
    <dbReference type="NCBI Taxonomy" id="1413210"/>
    <lineage>
        <taxon>Bacteria</taxon>
        <taxon>Bacillati</taxon>
        <taxon>Bacillota</taxon>
        <taxon>Clostridia</taxon>
        <taxon>Halanaerobiales</taxon>
        <taxon>Halobacteroidaceae</taxon>
        <taxon>Orenia</taxon>
    </lineage>
</organism>
<keyword evidence="4 7" id="KW-0812">Transmembrane</keyword>
<reference evidence="9 10" key="2">
    <citation type="submission" date="2016-08" db="EMBL/GenBank/DDBJ databases">
        <title>Orenia metallireducens sp. nov. strain Z6, a Novel Metal-reducing Firmicute from the Deep Subsurface.</title>
        <authorList>
            <person name="Maxim B.I."/>
            <person name="Kenneth K."/>
            <person name="Flynn T.M."/>
            <person name="Oloughlin E.J."/>
            <person name="Locke R.A."/>
            <person name="Weber J.R."/>
            <person name="Egan S.M."/>
            <person name="Mackie R.I."/>
            <person name="Cann I.K."/>
        </authorList>
    </citation>
    <scope>NUCLEOTIDE SEQUENCE [LARGE SCALE GENOMIC DNA]</scope>
    <source>
        <strain evidence="9 10">Z6</strain>
    </source>
</reference>
<dbReference type="InterPro" id="IPR000425">
    <property type="entry name" value="MIP"/>
</dbReference>
<gene>
    <name evidence="9" type="ORF">U472_05070</name>
</gene>
<evidence type="ECO:0000256" key="2">
    <source>
        <dbReference type="ARBA" id="ARBA00006175"/>
    </source>
</evidence>
<evidence type="ECO:0000313" key="9">
    <source>
        <dbReference type="EMBL" id="OCL26865.1"/>
    </source>
</evidence>
<dbReference type="NCBIfam" id="TIGR00861">
    <property type="entry name" value="MIP"/>
    <property type="match status" value="1"/>
</dbReference>
<keyword evidence="10" id="KW-1185">Reference proteome</keyword>
<reference evidence="10" key="1">
    <citation type="submission" date="2016-07" db="EMBL/GenBank/DDBJ databases">
        <authorList>
            <person name="Florea S."/>
            <person name="Webb J.S."/>
            <person name="Jaromczyk J."/>
            <person name="Schardl C.L."/>
        </authorList>
    </citation>
    <scope>NUCLEOTIDE SEQUENCE [LARGE SCALE GENOMIC DNA]</scope>
    <source>
        <strain evidence="10">Z6</strain>
    </source>
</reference>
<dbReference type="GO" id="GO:0015254">
    <property type="term" value="F:glycerol channel activity"/>
    <property type="evidence" value="ECO:0007669"/>
    <property type="project" value="TreeGrafter"/>
</dbReference>
<dbReference type="CDD" id="cd00333">
    <property type="entry name" value="MIP"/>
    <property type="match status" value="1"/>
</dbReference>
<dbReference type="GO" id="GO:0005886">
    <property type="term" value="C:plasma membrane"/>
    <property type="evidence" value="ECO:0007669"/>
    <property type="project" value="TreeGrafter"/>
</dbReference>
<dbReference type="Gene3D" id="1.20.1080.10">
    <property type="entry name" value="Glycerol uptake facilitator protein"/>
    <property type="match status" value="1"/>
</dbReference>
<keyword evidence="3 7" id="KW-0813">Transport</keyword>
<dbReference type="InterPro" id="IPR023271">
    <property type="entry name" value="Aquaporin-like"/>
</dbReference>
<proteinExistence type="inferred from homology"/>
<dbReference type="SUPFAM" id="SSF81338">
    <property type="entry name" value="Aquaporin-like"/>
    <property type="match status" value="1"/>
</dbReference>
<dbReference type="InterPro" id="IPR050363">
    <property type="entry name" value="MIP/Aquaporin"/>
</dbReference>
<dbReference type="PROSITE" id="PS00221">
    <property type="entry name" value="MIP"/>
    <property type="match status" value="1"/>
</dbReference>
<dbReference type="PRINTS" id="PR00783">
    <property type="entry name" value="MINTRINSICP"/>
</dbReference>
<name>A0A1C0A9C7_9FIRM</name>
<dbReference type="OrthoDB" id="9807293at2"/>
<evidence type="ECO:0000256" key="7">
    <source>
        <dbReference type="RuleBase" id="RU000477"/>
    </source>
</evidence>
<accession>A0A1C0A9C7</accession>
<dbReference type="InterPro" id="IPR022357">
    <property type="entry name" value="MIP_CS"/>
</dbReference>
<feature type="transmembrane region" description="Helical" evidence="8">
    <location>
        <begin position="217"/>
        <end position="237"/>
    </location>
</feature>
<comment type="subcellular location">
    <subcellularLocation>
        <location evidence="1">Membrane</location>
        <topology evidence="1">Multi-pass membrane protein</topology>
    </subcellularLocation>
</comment>
<dbReference type="EMBL" id="LWDV01000008">
    <property type="protein sequence ID" value="OCL26865.1"/>
    <property type="molecule type" value="Genomic_DNA"/>
</dbReference>
<evidence type="ECO:0000256" key="8">
    <source>
        <dbReference type="SAM" id="Phobius"/>
    </source>
</evidence>
<comment type="caution">
    <text evidence="9">The sequence shown here is derived from an EMBL/GenBank/DDBJ whole genome shotgun (WGS) entry which is preliminary data.</text>
</comment>
<feature type="transmembrane region" description="Helical" evidence="8">
    <location>
        <begin position="85"/>
        <end position="107"/>
    </location>
</feature>
<comment type="similarity">
    <text evidence="2 7">Belongs to the MIP/aquaporin (TC 1.A.8) family.</text>
</comment>
<evidence type="ECO:0000256" key="1">
    <source>
        <dbReference type="ARBA" id="ARBA00004141"/>
    </source>
</evidence>
<feature type="transmembrane region" description="Helical" evidence="8">
    <location>
        <begin position="135"/>
        <end position="154"/>
    </location>
</feature>
<dbReference type="PANTHER" id="PTHR43829">
    <property type="entry name" value="AQUAPORIN OR AQUAGLYCEROPORIN RELATED"/>
    <property type="match status" value="1"/>
</dbReference>
<evidence type="ECO:0000313" key="10">
    <source>
        <dbReference type="Proteomes" id="UP000093514"/>
    </source>
</evidence>
<feature type="transmembrane region" description="Helical" evidence="8">
    <location>
        <begin position="45"/>
        <end position="65"/>
    </location>
</feature>
<feature type="transmembrane region" description="Helical" evidence="8">
    <location>
        <begin position="14"/>
        <end position="33"/>
    </location>
</feature>
<dbReference type="AlphaFoldDB" id="A0A1C0A9C7"/>
<sequence length="262" mass="27610">MEKNNLYGECLAEVIGTAILLFFGAATVANLVLLQADIGQWELSLLWGLAVAMAVYITGGVSGAHINPAVTVALASVGDFPWKKVLPYCIAQTIGAFIGAAGAYFIYAEQFLEKTGANVGIFSTFAMNNIGNFKAMLIELILTAILLLGIMAMGDVFNSTAPKGLGGAISVGLLVATIGGTAGRLTGFAINPARDFGPKLFTALAGWGSIPFTKHNFYFWVPIIGPLLGGILGAIIYKRLIRPYLPEIFNKSIESEGVSEAL</sequence>
<evidence type="ECO:0000256" key="3">
    <source>
        <dbReference type="ARBA" id="ARBA00022448"/>
    </source>
</evidence>
<evidence type="ECO:0000256" key="4">
    <source>
        <dbReference type="ARBA" id="ARBA00022692"/>
    </source>
</evidence>
<dbReference type="Proteomes" id="UP000093514">
    <property type="component" value="Unassembled WGS sequence"/>
</dbReference>
<dbReference type="Pfam" id="PF00230">
    <property type="entry name" value="MIP"/>
    <property type="match status" value="1"/>
</dbReference>
<evidence type="ECO:0000256" key="5">
    <source>
        <dbReference type="ARBA" id="ARBA00022989"/>
    </source>
</evidence>
<keyword evidence="6 8" id="KW-0472">Membrane</keyword>
<keyword evidence="5 8" id="KW-1133">Transmembrane helix</keyword>
<evidence type="ECO:0000256" key="6">
    <source>
        <dbReference type="ARBA" id="ARBA00023136"/>
    </source>
</evidence>
<dbReference type="RefSeq" id="WP_068716171.1">
    <property type="nucleotide sequence ID" value="NZ_LWDV01000008.1"/>
</dbReference>
<protein>
    <submittedName>
        <fullName evidence="9">Aquaporin</fullName>
    </submittedName>
</protein>
<dbReference type="PANTHER" id="PTHR43829:SF9">
    <property type="entry name" value="AQUAPORIN-9"/>
    <property type="match status" value="1"/>
</dbReference>